<reference evidence="4 5" key="1">
    <citation type="submission" date="2018-11" db="EMBL/GenBank/DDBJ databases">
        <authorList>
            <consortium name="Pathogen Informatics"/>
        </authorList>
    </citation>
    <scope>NUCLEOTIDE SEQUENCE [LARGE SCALE GENOMIC DNA]</scope>
</reference>
<evidence type="ECO:0000313" key="5">
    <source>
        <dbReference type="Proteomes" id="UP000281553"/>
    </source>
</evidence>
<keyword evidence="2" id="KW-0677">Repeat</keyword>
<protein>
    <recommendedName>
        <fullName evidence="6">Filamin</fullName>
    </recommendedName>
</protein>
<gene>
    <name evidence="4" type="ORF">DILT_LOCUS9978</name>
</gene>
<dbReference type="InterPro" id="IPR013783">
    <property type="entry name" value="Ig-like_fold"/>
</dbReference>
<dbReference type="GO" id="GO:0051015">
    <property type="term" value="F:actin filament binding"/>
    <property type="evidence" value="ECO:0007669"/>
    <property type="project" value="InterPro"/>
</dbReference>
<keyword evidence="5" id="KW-1185">Reference proteome</keyword>
<feature type="non-terminal residue" evidence="4">
    <location>
        <position position="1"/>
    </location>
</feature>
<dbReference type="SUPFAM" id="SSF81296">
    <property type="entry name" value="E set domains"/>
    <property type="match status" value="1"/>
</dbReference>
<dbReference type="Gene3D" id="2.60.40.10">
    <property type="entry name" value="Immunoglobulins"/>
    <property type="match status" value="1"/>
</dbReference>
<evidence type="ECO:0000256" key="2">
    <source>
        <dbReference type="ARBA" id="ARBA00022737"/>
    </source>
</evidence>
<dbReference type="OrthoDB" id="18740at2759"/>
<dbReference type="InterPro" id="IPR017868">
    <property type="entry name" value="Filamin/ABP280_repeat-like"/>
</dbReference>
<evidence type="ECO:0000256" key="1">
    <source>
        <dbReference type="ARBA" id="ARBA00009238"/>
    </source>
</evidence>
<organism evidence="4 5">
    <name type="scientific">Dibothriocephalus latus</name>
    <name type="common">Fish tapeworm</name>
    <name type="synonym">Diphyllobothrium latum</name>
    <dbReference type="NCBI Taxonomy" id="60516"/>
    <lineage>
        <taxon>Eukaryota</taxon>
        <taxon>Metazoa</taxon>
        <taxon>Spiralia</taxon>
        <taxon>Lophotrochozoa</taxon>
        <taxon>Platyhelminthes</taxon>
        <taxon>Cestoda</taxon>
        <taxon>Eucestoda</taxon>
        <taxon>Diphyllobothriidea</taxon>
        <taxon>Diphyllobothriidae</taxon>
        <taxon>Dibothriocephalus</taxon>
    </lineage>
</organism>
<dbReference type="InterPro" id="IPR014756">
    <property type="entry name" value="Ig_E-set"/>
</dbReference>
<feature type="repeat" description="Filamin" evidence="3">
    <location>
        <begin position="32"/>
        <end position="134"/>
    </location>
</feature>
<evidence type="ECO:0000313" key="4">
    <source>
        <dbReference type="EMBL" id="VDN14147.1"/>
    </source>
</evidence>
<proteinExistence type="inferred from homology"/>
<dbReference type="PANTHER" id="PTHR38537">
    <property type="entry name" value="JITTERBUG, ISOFORM N"/>
    <property type="match status" value="1"/>
</dbReference>
<feature type="repeat" description="Filamin" evidence="3">
    <location>
        <begin position="135"/>
        <end position="171"/>
    </location>
</feature>
<dbReference type="AlphaFoldDB" id="A0A3P7LR40"/>
<dbReference type="Proteomes" id="UP000281553">
    <property type="component" value="Unassembled WGS sequence"/>
</dbReference>
<dbReference type="PANTHER" id="PTHR38537:SF8">
    <property type="entry name" value="FILAMIN-A"/>
    <property type="match status" value="1"/>
</dbReference>
<dbReference type="InterPro" id="IPR001298">
    <property type="entry name" value="Filamin/ABP280_rpt"/>
</dbReference>
<sequence>LAIFGCFARQRFTCLLFLLGPRSQPTHLKVQKLLGDPDAWDLSDPNVLTSLEPRGNKVGMPARFTVDAFSAGRGAVEVIVLNPKGQREPCDVIPNTDRQNTYSCAYVPSQSGEYRVIIKFAAKEIMNSPFKVMVEGAADPSKATASGPGIEPRGNQVGRRTFFNIFTTGKI</sequence>
<accession>A0A3P7LR40</accession>
<comment type="similarity">
    <text evidence="1">Belongs to the filamin family.</text>
</comment>
<name>A0A3P7LR40_DIBLA</name>
<dbReference type="PROSITE" id="PS50194">
    <property type="entry name" value="FILAMIN_REPEAT"/>
    <property type="match status" value="2"/>
</dbReference>
<dbReference type="InterPro" id="IPR044801">
    <property type="entry name" value="Filamin"/>
</dbReference>
<evidence type="ECO:0008006" key="6">
    <source>
        <dbReference type="Google" id="ProtNLM"/>
    </source>
</evidence>
<evidence type="ECO:0000256" key="3">
    <source>
        <dbReference type="PROSITE-ProRule" id="PRU00087"/>
    </source>
</evidence>
<dbReference type="SMART" id="SM00557">
    <property type="entry name" value="IG_FLMN"/>
    <property type="match status" value="1"/>
</dbReference>
<dbReference type="GO" id="GO:0030036">
    <property type="term" value="P:actin cytoskeleton organization"/>
    <property type="evidence" value="ECO:0007669"/>
    <property type="project" value="InterPro"/>
</dbReference>
<dbReference type="Pfam" id="PF00630">
    <property type="entry name" value="Filamin"/>
    <property type="match status" value="1"/>
</dbReference>
<dbReference type="EMBL" id="UYRU01058389">
    <property type="protein sequence ID" value="VDN14147.1"/>
    <property type="molecule type" value="Genomic_DNA"/>
</dbReference>